<dbReference type="InterPro" id="IPR043519">
    <property type="entry name" value="NT_sf"/>
</dbReference>
<evidence type="ECO:0000259" key="5">
    <source>
        <dbReference type="Pfam" id="PF01743"/>
    </source>
</evidence>
<evidence type="ECO:0000256" key="1">
    <source>
        <dbReference type="ARBA" id="ARBA00007265"/>
    </source>
</evidence>
<evidence type="ECO:0000256" key="4">
    <source>
        <dbReference type="RuleBase" id="RU003953"/>
    </source>
</evidence>
<comment type="similarity">
    <text evidence="1 4">Belongs to the tRNA nucleotidyltransferase/poly(A) polymerase family.</text>
</comment>
<dbReference type="PANTHER" id="PTHR13734">
    <property type="entry name" value="TRNA-NUCLEOTIDYLTRANSFERASE"/>
    <property type="match status" value="1"/>
</dbReference>
<accession>A0AAQ3KLG5</accession>
<dbReference type="Pfam" id="PF01743">
    <property type="entry name" value="PolyA_pol"/>
    <property type="match status" value="1"/>
</dbReference>
<proteinExistence type="inferred from homology"/>
<evidence type="ECO:0000256" key="3">
    <source>
        <dbReference type="ARBA" id="ARBA00022884"/>
    </source>
</evidence>
<reference evidence="6 7" key="1">
    <citation type="submission" date="2023-10" db="EMBL/GenBank/DDBJ databases">
        <title>Chromosome-scale genome assembly provides insights into flower coloration mechanisms of Canna indica.</title>
        <authorList>
            <person name="Li C."/>
        </authorList>
    </citation>
    <scope>NUCLEOTIDE SEQUENCE [LARGE SCALE GENOMIC DNA]</scope>
    <source>
        <tissue evidence="6">Flower</tissue>
    </source>
</reference>
<dbReference type="EMBL" id="CP136895">
    <property type="protein sequence ID" value="WOL11157.1"/>
    <property type="molecule type" value="Genomic_DNA"/>
</dbReference>
<sequence length="578" mass="66059">MALHLNFSRLVAFRPFRFPLHRLPPFETRRPCPSRSLGLRLRLLYSGGGCGAGGGSAMEAPLMVKEKIDLSEKEEKIFGRLLDVVRHFKLETQLRVAGGWVRDKLLGKDCYDIDIALDNMLGREFCEKVNEFLEFAGEEQQGIGVIQCNPDQSKHLETARMRIYDTWIDFVNLRSETYAENSRIPTMEFGTAKGDAYRRDLTINSLFYNINTSTVEDLTGRGIQDLTNGYIVTPLPPKATFLDDPLRVLRAIRFAARFGFTLDEELKKAACDDEVKAAIADKISRERIGHEIDLMMSDKQPVNAITNIVDLQLFYVVFTLPANLKPAITEGIDRFCASYMDAAWNLLQSIDCSVFNDEQRRLYLYATLFLPFRNMVYMDKKSKKVPVTSFIIRDSLKLKANDADMVMNLHVASQRFVSLIPLLESNKDLEFVEAELDEEFLDIPTSSKGRVLAGLLLRQIKDYWRVSLLASTLLCYRVDQNDSSSSIQFYMEQRKNAFSRVEIAISELGLDRVWEVKPLLDGKAIMNFLQLTKGGPMVKEWQNKLLKWQLAHPEGTAEECLDWMKQSQSKRAKLDCCK</sequence>
<dbReference type="Gene3D" id="3.30.460.10">
    <property type="entry name" value="Beta Polymerase, domain 2"/>
    <property type="match status" value="1"/>
</dbReference>
<keyword evidence="2 4" id="KW-0808">Transferase</keyword>
<dbReference type="GO" id="GO:0003723">
    <property type="term" value="F:RNA binding"/>
    <property type="evidence" value="ECO:0007669"/>
    <property type="project" value="UniProtKB-KW"/>
</dbReference>
<dbReference type="Proteomes" id="UP001327560">
    <property type="component" value="Chromosome 6"/>
</dbReference>
<gene>
    <name evidence="6" type="ORF">Cni_G19918</name>
</gene>
<evidence type="ECO:0000313" key="6">
    <source>
        <dbReference type="EMBL" id="WOL11157.1"/>
    </source>
</evidence>
<dbReference type="AlphaFoldDB" id="A0AAQ3KLG5"/>
<feature type="domain" description="Poly A polymerase head" evidence="5">
    <location>
        <begin position="94"/>
        <end position="231"/>
    </location>
</feature>
<organism evidence="6 7">
    <name type="scientific">Canna indica</name>
    <name type="common">Indian-shot</name>
    <dbReference type="NCBI Taxonomy" id="4628"/>
    <lineage>
        <taxon>Eukaryota</taxon>
        <taxon>Viridiplantae</taxon>
        <taxon>Streptophyta</taxon>
        <taxon>Embryophyta</taxon>
        <taxon>Tracheophyta</taxon>
        <taxon>Spermatophyta</taxon>
        <taxon>Magnoliopsida</taxon>
        <taxon>Liliopsida</taxon>
        <taxon>Zingiberales</taxon>
        <taxon>Cannaceae</taxon>
        <taxon>Canna</taxon>
    </lineage>
</organism>
<dbReference type="Gene3D" id="1.10.3090.10">
    <property type="entry name" value="cca-adding enzyme, domain 2"/>
    <property type="match status" value="1"/>
</dbReference>
<evidence type="ECO:0000313" key="7">
    <source>
        <dbReference type="Proteomes" id="UP001327560"/>
    </source>
</evidence>
<dbReference type="FunFam" id="3.30.460.10:FF:000019">
    <property type="entry name" value="tRNA nucleotidyltransferase cca2"/>
    <property type="match status" value="1"/>
</dbReference>
<evidence type="ECO:0000256" key="2">
    <source>
        <dbReference type="ARBA" id="ARBA00022679"/>
    </source>
</evidence>
<dbReference type="GO" id="GO:0005739">
    <property type="term" value="C:mitochondrion"/>
    <property type="evidence" value="ECO:0007669"/>
    <property type="project" value="UniProtKB-ARBA"/>
</dbReference>
<dbReference type="SUPFAM" id="SSF81301">
    <property type="entry name" value="Nucleotidyltransferase"/>
    <property type="match status" value="1"/>
</dbReference>
<dbReference type="CDD" id="cd05398">
    <property type="entry name" value="NT_ClassII-CCAase"/>
    <property type="match status" value="1"/>
</dbReference>
<keyword evidence="3 4" id="KW-0694">RNA-binding</keyword>
<keyword evidence="7" id="KW-1185">Reference proteome</keyword>
<dbReference type="GO" id="GO:0052927">
    <property type="term" value="F:CC tRNA cytidylyltransferase activity"/>
    <property type="evidence" value="ECO:0007669"/>
    <property type="project" value="TreeGrafter"/>
</dbReference>
<dbReference type="PANTHER" id="PTHR13734:SF5">
    <property type="entry name" value="CCA TRNA NUCLEOTIDYLTRANSFERASE, MITOCHONDRIAL"/>
    <property type="match status" value="1"/>
</dbReference>
<dbReference type="SUPFAM" id="SSF81891">
    <property type="entry name" value="Poly A polymerase C-terminal region-like"/>
    <property type="match status" value="1"/>
</dbReference>
<protein>
    <recommendedName>
        <fullName evidence="5">Poly A polymerase head domain-containing protein</fullName>
    </recommendedName>
</protein>
<dbReference type="InterPro" id="IPR002646">
    <property type="entry name" value="PolA_pol_head_dom"/>
</dbReference>
<dbReference type="GO" id="GO:0001680">
    <property type="term" value="P:tRNA 3'-terminal CCA addition"/>
    <property type="evidence" value="ECO:0007669"/>
    <property type="project" value="UniProtKB-ARBA"/>
</dbReference>
<dbReference type="GO" id="GO:0052929">
    <property type="term" value="F:ATP:3'-cytidine-cytidine-tRNA adenylyltransferase activity"/>
    <property type="evidence" value="ECO:0007669"/>
    <property type="project" value="TreeGrafter"/>
</dbReference>
<name>A0AAQ3KLG5_9LILI</name>